<feature type="region of interest" description="Disordered" evidence="5">
    <location>
        <begin position="315"/>
        <end position="336"/>
    </location>
</feature>
<sequence>MAGRNETEVYVYQQVVVLFSCALSFFGSVLIIFTYVIWTDLRTTPRKLLMYLSVADLLSAISYSYGVWRVFKSESWDCVAQGAISTFANTSSFFWTVTVAIYLYIYIVKSNQRLADGLVSWFHIISSWGVPFGITAAAVCLHKIGYDASEVSVGWCWISLKASDHVLWMMLTGKIWELLAYLILPVMYVLIKKHIHRAHSALSEYRPILASVRSSDAHTSMADRKMTLIPIIFIALRIWSTIRFLLLLLGSPARQHPMLVTLHGIGNTLQGAANCTLFVLFTQLLRSRLAALLCSCCCWYTAPESPASDYCERPSACAPSARGSRAQDISGPSVNS</sequence>
<dbReference type="PROSITE" id="PS51257">
    <property type="entry name" value="PROKAR_LIPOPROTEIN"/>
    <property type="match status" value="1"/>
</dbReference>
<keyword evidence="4 6" id="KW-0472">Membrane</keyword>
<dbReference type="PANTHER" id="PTHR23112">
    <property type="entry name" value="G PROTEIN-COUPLED RECEPTOR 157-RELATED"/>
    <property type="match status" value="1"/>
</dbReference>
<dbReference type="InterPro" id="IPR022343">
    <property type="entry name" value="GCR1-cAMP_receptor"/>
</dbReference>
<dbReference type="GO" id="GO:0007166">
    <property type="term" value="P:cell surface receptor signaling pathway"/>
    <property type="evidence" value="ECO:0007669"/>
    <property type="project" value="InterPro"/>
</dbReference>
<keyword evidence="10" id="KW-1185">Reference proteome</keyword>
<organism evidence="9 10">
    <name type="scientific">Paramormyrops kingsleyae</name>
    <dbReference type="NCBI Taxonomy" id="1676925"/>
    <lineage>
        <taxon>Eukaryota</taxon>
        <taxon>Metazoa</taxon>
        <taxon>Chordata</taxon>
        <taxon>Craniata</taxon>
        <taxon>Vertebrata</taxon>
        <taxon>Euteleostomi</taxon>
        <taxon>Actinopterygii</taxon>
        <taxon>Neopterygii</taxon>
        <taxon>Teleostei</taxon>
        <taxon>Osteoglossocephala</taxon>
        <taxon>Osteoglossomorpha</taxon>
        <taxon>Osteoglossiformes</taxon>
        <taxon>Mormyridae</taxon>
        <taxon>Paramormyrops</taxon>
    </lineage>
</organism>
<dbReference type="GO" id="GO:0007189">
    <property type="term" value="P:adenylate cyclase-activating G protein-coupled receptor signaling pathway"/>
    <property type="evidence" value="ECO:0007669"/>
    <property type="project" value="TreeGrafter"/>
</dbReference>
<dbReference type="InterPro" id="IPR000832">
    <property type="entry name" value="GPCR_2_secretin-like"/>
</dbReference>
<dbReference type="PROSITE" id="PS50261">
    <property type="entry name" value="G_PROTEIN_RECEP_F2_4"/>
    <property type="match status" value="1"/>
</dbReference>
<evidence type="ECO:0000256" key="3">
    <source>
        <dbReference type="ARBA" id="ARBA00022989"/>
    </source>
</evidence>
<feature type="transmembrane region" description="Helical" evidence="6">
    <location>
        <begin position="166"/>
        <end position="191"/>
    </location>
</feature>
<evidence type="ECO:0000256" key="6">
    <source>
        <dbReference type="SAM" id="Phobius"/>
    </source>
</evidence>
<feature type="transmembrane region" description="Helical" evidence="6">
    <location>
        <begin position="261"/>
        <end position="281"/>
    </location>
</feature>
<comment type="subcellular location">
    <subcellularLocation>
        <location evidence="1">Membrane</location>
        <topology evidence="1">Multi-pass membrane protein</topology>
    </subcellularLocation>
</comment>
<dbReference type="Gene3D" id="1.20.1070.10">
    <property type="entry name" value="Rhodopsin 7-helix transmembrane proteins"/>
    <property type="match status" value="1"/>
</dbReference>
<dbReference type="InterPro" id="IPR017452">
    <property type="entry name" value="GPCR_Rhodpsn_7TM"/>
</dbReference>
<evidence type="ECO:0000259" key="8">
    <source>
        <dbReference type="PROSITE" id="PS50262"/>
    </source>
</evidence>
<evidence type="ECO:0000313" key="9">
    <source>
        <dbReference type="Ensembl" id="ENSPKIP00000012745.1"/>
    </source>
</evidence>
<reference evidence="9" key="2">
    <citation type="submission" date="2025-09" db="UniProtKB">
        <authorList>
            <consortium name="Ensembl"/>
        </authorList>
    </citation>
    <scope>IDENTIFICATION</scope>
</reference>
<dbReference type="GO" id="GO:0005886">
    <property type="term" value="C:plasma membrane"/>
    <property type="evidence" value="ECO:0007669"/>
    <property type="project" value="TreeGrafter"/>
</dbReference>
<dbReference type="AlphaFoldDB" id="A0A3B3R491"/>
<evidence type="ECO:0000256" key="2">
    <source>
        <dbReference type="ARBA" id="ARBA00022692"/>
    </source>
</evidence>
<dbReference type="Pfam" id="PF00002">
    <property type="entry name" value="7tm_2"/>
    <property type="match status" value="1"/>
</dbReference>
<dbReference type="Ensembl" id="ENSPKIT00000037147.1">
    <property type="protein sequence ID" value="ENSPKIP00000012745.1"/>
    <property type="gene ID" value="ENSPKIG00000000445.1"/>
</dbReference>
<feature type="domain" description="G-protein coupled receptors family 2 profile 2" evidence="7">
    <location>
        <begin position="13"/>
        <end position="282"/>
    </location>
</feature>
<accession>A0A3B3R491</accession>
<reference evidence="9" key="1">
    <citation type="submission" date="2025-08" db="UniProtKB">
        <authorList>
            <consortium name="Ensembl"/>
        </authorList>
    </citation>
    <scope>IDENTIFICATION</scope>
</reference>
<dbReference type="GeneTree" id="ENSGT00390000012992"/>
<proteinExistence type="predicted"/>
<dbReference type="PRINTS" id="PR02001">
    <property type="entry name" value="GCR1CAMPR"/>
</dbReference>
<name>A0A3B3R491_9TELE</name>
<dbReference type="STRING" id="1676925.ENSPKIP00000012745"/>
<feature type="transmembrane region" description="Helical" evidence="6">
    <location>
        <begin position="48"/>
        <end position="66"/>
    </location>
</feature>
<evidence type="ECO:0000313" key="10">
    <source>
        <dbReference type="Proteomes" id="UP000261540"/>
    </source>
</evidence>
<evidence type="ECO:0000256" key="1">
    <source>
        <dbReference type="ARBA" id="ARBA00004141"/>
    </source>
</evidence>
<protein>
    <submittedName>
        <fullName evidence="9">G protein-coupled receptor 157</fullName>
    </submittedName>
</protein>
<feature type="transmembrane region" description="Helical" evidence="6">
    <location>
        <begin position="12"/>
        <end position="36"/>
    </location>
</feature>
<keyword evidence="3 6" id="KW-1133">Transmembrane helix</keyword>
<dbReference type="PANTHER" id="PTHR23112:SF47">
    <property type="entry name" value="G-PROTEIN COUPLED RECEPTOR 157"/>
    <property type="match status" value="1"/>
</dbReference>
<feature type="transmembrane region" description="Helical" evidence="6">
    <location>
        <begin position="228"/>
        <end position="249"/>
    </location>
</feature>
<evidence type="ECO:0000259" key="7">
    <source>
        <dbReference type="PROSITE" id="PS50261"/>
    </source>
</evidence>
<feature type="domain" description="G-protein coupled receptors family 1 profile" evidence="8">
    <location>
        <begin position="27"/>
        <end position="281"/>
    </location>
</feature>
<dbReference type="InterPro" id="IPR017981">
    <property type="entry name" value="GPCR_2-like_7TM"/>
</dbReference>
<feature type="transmembrane region" description="Helical" evidence="6">
    <location>
        <begin position="86"/>
        <end position="107"/>
    </location>
</feature>
<dbReference type="GO" id="GO:0004930">
    <property type="term" value="F:G protein-coupled receptor activity"/>
    <property type="evidence" value="ECO:0007669"/>
    <property type="project" value="InterPro"/>
</dbReference>
<dbReference type="PROSITE" id="PS50262">
    <property type="entry name" value="G_PROTEIN_RECEP_F1_2"/>
    <property type="match status" value="1"/>
</dbReference>
<dbReference type="SUPFAM" id="SSF81321">
    <property type="entry name" value="Family A G protein-coupled receptor-like"/>
    <property type="match status" value="1"/>
</dbReference>
<keyword evidence="2 6" id="KW-0812">Transmembrane</keyword>
<evidence type="ECO:0000256" key="4">
    <source>
        <dbReference type="ARBA" id="ARBA00023136"/>
    </source>
</evidence>
<evidence type="ECO:0000256" key="5">
    <source>
        <dbReference type="SAM" id="MobiDB-lite"/>
    </source>
</evidence>
<feature type="transmembrane region" description="Helical" evidence="6">
    <location>
        <begin position="119"/>
        <end position="146"/>
    </location>
</feature>
<dbReference type="Proteomes" id="UP000261540">
    <property type="component" value="Unplaced"/>
</dbReference>